<proteinExistence type="predicted"/>
<gene>
    <name evidence="3" type="ORF">GQ607_016688</name>
</gene>
<feature type="domain" description="DUF6604" evidence="2">
    <location>
        <begin position="22"/>
        <end position="280"/>
    </location>
</feature>
<dbReference type="PANTHER" id="PTHR38795:SF1">
    <property type="entry name" value="DUF6604 DOMAIN-CONTAINING PROTEIN"/>
    <property type="match status" value="1"/>
</dbReference>
<dbReference type="InterPro" id="IPR046539">
    <property type="entry name" value="DUF6604"/>
</dbReference>
<feature type="domain" description="DUF6604" evidence="2">
    <location>
        <begin position="894"/>
        <end position="1188"/>
    </location>
</feature>
<feature type="region of interest" description="Disordered" evidence="1">
    <location>
        <begin position="155"/>
        <end position="207"/>
    </location>
</feature>
<feature type="compositionally biased region" description="Basic residues" evidence="1">
    <location>
        <begin position="1085"/>
        <end position="1110"/>
    </location>
</feature>
<reference evidence="3 4" key="1">
    <citation type="submission" date="2019-12" db="EMBL/GenBank/DDBJ databases">
        <title>A genome sequence resource for the geographically widespread anthracnose pathogen Colletotrichum asianum.</title>
        <authorList>
            <person name="Meng Y."/>
        </authorList>
    </citation>
    <scope>NUCLEOTIDE SEQUENCE [LARGE SCALE GENOMIC DNA]</scope>
    <source>
        <strain evidence="3 4">ICMP 18580</strain>
    </source>
</reference>
<organism evidence="3 4">
    <name type="scientific">Colletotrichum asianum</name>
    <dbReference type="NCBI Taxonomy" id="702518"/>
    <lineage>
        <taxon>Eukaryota</taxon>
        <taxon>Fungi</taxon>
        <taxon>Dikarya</taxon>
        <taxon>Ascomycota</taxon>
        <taxon>Pezizomycotina</taxon>
        <taxon>Sordariomycetes</taxon>
        <taxon>Hypocreomycetidae</taxon>
        <taxon>Glomerellales</taxon>
        <taxon>Glomerellaceae</taxon>
        <taxon>Colletotrichum</taxon>
        <taxon>Colletotrichum gloeosporioides species complex</taxon>
    </lineage>
</organism>
<evidence type="ECO:0000256" key="1">
    <source>
        <dbReference type="SAM" id="MobiDB-lite"/>
    </source>
</evidence>
<dbReference type="EMBL" id="WOWK01000173">
    <property type="protein sequence ID" value="KAF0316079.1"/>
    <property type="molecule type" value="Genomic_DNA"/>
</dbReference>
<comment type="caution">
    <text evidence="3">The sequence shown here is derived from an EMBL/GenBank/DDBJ whole genome shotgun (WGS) entry which is preliminary data.</text>
</comment>
<feature type="compositionally biased region" description="Basic residues" evidence="1">
    <location>
        <begin position="178"/>
        <end position="198"/>
    </location>
</feature>
<evidence type="ECO:0000313" key="4">
    <source>
        <dbReference type="Proteomes" id="UP000434172"/>
    </source>
</evidence>
<keyword evidence="4" id="KW-1185">Reference proteome</keyword>
<protein>
    <recommendedName>
        <fullName evidence="2">DUF6604 domain-containing protein</fullName>
    </recommendedName>
</protein>
<dbReference type="OrthoDB" id="4848441at2759"/>
<accession>A0A8H3VXQ0</accession>
<dbReference type="Proteomes" id="UP000434172">
    <property type="component" value="Unassembled WGS sequence"/>
</dbReference>
<evidence type="ECO:0000259" key="2">
    <source>
        <dbReference type="Pfam" id="PF20253"/>
    </source>
</evidence>
<dbReference type="PANTHER" id="PTHR38795">
    <property type="entry name" value="DUF6604 DOMAIN-CONTAINING PROTEIN"/>
    <property type="match status" value="1"/>
</dbReference>
<name>A0A8H3VXQ0_9PEZI</name>
<evidence type="ECO:0000313" key="3">
    <source>
        <dbReference type="EMBL" id="KAF0316079.1"/>
    </source>
</evidence>
<feature type="region of interest" description="Disordered" evidence="1">
    <location>
        <begin position="1055"/>
        <end position="1116"/>
    </location>
</feature>
<dbReference type="Pfam" id="PF20253">
    <property type="entry name" value="DUF6604"/>
    <property type="match status" value="2"/>
</dbReference>
<sequence>MPPQISRETAARQPPPENSYLAYKRDTRHLLYWVINTSNSIVKRYPTSQDEVPWSVRVDVNTSGQTTVAELVAMGQLIARHMRKFQKFASAYPDADLVKSNSSHKHFIDALTDILKEFSGTIQPDTEATKSFDVCQQDVEEMPFSNRFSVLSINRVDGDRESDEDSADESRPPAHQQAQKKIRKGKKKQSKKSNRKGGPRTASHSGLENVPMESYRLLEGDDCLLYIMAVFSLRHQWLHLRRQIREAWNEVAYEDLNSAVAVGLSKIAVVLVRKTALEIFVEFPGRDSFETIIECVNRNIIGGRDLNLIYYDEGSVDAQELNMSYAYRDLVSFIEDFRKAGRTGKPTKALQIQLDWDPEFDILSATDEERICWRRAYTINWLYDLVNVYSAPYFEHGIAHRDRKKGKLENVDWNLKGPWEDHRCLFGLDDFAAVITSLAMQKPGAEVARKVLPHHVFQLQCILDSMTESKGWSFEGVGETHSLTAAAENFSPNRDLQMFLFATPDSNRSPLADTQSASPGSRFAATNANGLWEYSPYLCGEGLAEALQLAYLASMWIWDNVGELTMMVHLYNMLVQKGYMVVRIPLYEGFLDHFKDAVFAKGIVPTSRFSESLLNQIGRHNVELCRTKRTEKIIAPKDCNSLLLLLADADWNPSRIPDTEIALGSHLAYHRLQKARKVIDPETGNTQLEGTVLVQRHVEGGFDKRELLVRMSKIQHTLDVIHAAIESKSKAWFITPREHSELTGLLGPAKEDLINDICGSFPLSGMDFMQMGIFIGTTICHFEKVLEQHGNKFFKEAYLPGAPWAFMKKAKLLNLALQENDEECLKAMAGQMQMKFLLDYSMVYWENVEHPRERLVRKVLKTYNMETAAAMAIATPEMAQGASPVATRDSYIGYKQDTRDLVEWMVKTTNHILKAQSNSAEERQLPFGVSPSGATNVAGLVAMAHLIADSGATVSGSIFRRLIAIVRARRSHYHAFVEYASMLPDEDIEKSNDMHKHFIDSLIDIFSILGGVSWWDKQMEANKMTSKRPDSDAEQIEEMKGIIFSNKFALLDLSHGDSRTGDTKSQPPSEPESDAEEPAIESKTAKKKRLNGKKGKGKASKSSRKSRKPVRNSDANEATVENYRILEDDQLMSYTMAILSFRTEWAQIRHYVQDLWRDVAYRGLNTAIAGAVSNVAVAKIKKTELELFDDFPEHCFFEKITDTLTRGGLHRLQSFAEEKAAAADPDHHACHLDMKEQLLMYTYQDLVDFCTDFQKSRNGKPTKAMRAKIGTWDPKLSLQSATKEERIQWRRKYTINWLYDLVNEYSAGEQTQRRERCFSDDVDWSPSGPSGSRRTLLGLTDFAAFVTSLVSQKTGSDISQKIFPRHVFQLQCLVDATAVQYGWSLCQHGGHLLEPPASEFHAPRDINLIMEECPHHDNSNDDSYGHDPDCRHQSHVSSCKTLIKVLLSRHNLDVYNEKELFKAAADVLSWSLNYLEGRLGRCNSILEGATIPPSRFTDLEPHALWVYSPFLCGVGLAEALQILHSAGMRFMDIFPLPTLMVHLEKMIDDKKRYESINGLPMTYFMKGLFRECVYVGGRWPDQDAPTADYVGALDAWAEGDITTSRRLRAKKVVEPPSTGVAYAFPVRENVNFNKVSHLMVYEEAGWDPSQIPYTSFEPRTAMSAVRLSREPMFIDGWTGQLALEPTEFVEHMNDNVGWHDDWLGQCGSLGDGIIGAIRAMDLLKPTKPSVARSAVEKDLSLAAYDKLETILEDLEIAKIDLWNDICGVRCRSAIDFTSVALSMIYIMDTVEDYLAPGKLNNQTFCKIYVPKPGKNPPIMDKNLRLIREAMIGKDEQILDTFIKNFEGEYCLSGTYMFWKENIQSPMIETGKKLGVEIPDWMGHCSVM</sequence>